<dbReference type="Proteomes" id="UP000605970">
    <property type="component" value="Unassembled WGS sequence"/>
</dbReference>
<evidence type="ECO:0000313" key="1">
    <source>
        <dbReference type="EMBL" id="KAF7639593.1"/>
    </source>
</evidence>
<protein>
    <recommendedName>
        <fullName evidence="3">F-box domain-containing protein</fullName>
    </recommendedName>
</protein>
<gene>
    <name evidence="1" type="ORF">Mgra_00000920</name>
</gene>
<comment type="caution">
    <text evidence="1">The sequence shown here is derived from an EMBL/GenBank/DDBJ whole genome shotgun (WGS) entry which is preliminary data.</text>
</comment>
<proteinExistence type="predicted"/>
<name>A0A8T0A3R9_9BILA</name>
<dbReference type="OrthoDB" id="5895811at2759"/>
<keyword evidence="2" id="KW-1185">Reference proteome</keyword>
<evidence type="ECO:0000313" key="2">
    <source>
        <dbReference type="Proteomes" id="UP000605970"/>
    </source>
</evidence>
<accession>A0A8T0A3R9</accession>
<evidence type="ECO:0008006" key="3">
    <source>
        <dbReference type="Google" id="ProtNLM"/>
    </source>
</evidence>
<dbReference type="AlphaFoldDB" id="A0A8T0A3R9"/>
<organism evidence="1 2">
    <name type="scientific">Meloidogyne graminicola</name>
    <dbReference type="NCBI Taxonomy" id="189291"/>
    <lineage>
        <taxon>Eukaryota</taxon>
        <taxon>Metazoa</taxon>
        <taxon>Ecdysozoa</taxon>
        <taxon>Nematoda</taxon>
        <taxon>Chromadorea</taxon>
        <taxon>Rhabditida</taxon>
        <taxon>Tylenchina</taxon>
        <taxon>Tylenchomorpha</taxon>
        <taxon>Tylenchoidea</taxon>
        <taxon>Meloidogynidae</taxon>
        <taxon>Meloidogyninae</taxon>
        <taxon>Meloidogyne</taxon>
    </lineage>
</organism>
<dbReference type="EMBL" id="JABEBT010000004">
    <property type="protein sequence ID" value="KAF7639593.1"/>
    <property type="molecule type" value="Genomic_DNA"/>
</dbReference>
<reference evidence="1" key="1">
    <citation type="journal article" date="2020" name="Ecol. Evol.">
        <title>Genome structure and content of the rice root-knot nematode (Meloidogyne graminicola).</title>
        <authorList>
            <person name="Phan N.T."/>
            <person name="Danchin E.G.J."/>
            <person name="Klopp C."/>
            <person name="Perfus-Barbeoch L."/>
            <person name="Kozlowski D.K."/>
            <person name="Koutsovoulos G.D."/>
            <person name="Lopez-Roques C."/>
            <person name="Bouchez O."/>
            <person name="Zahm M."/>
            <person name="Besnard G."/>
            <person name="Bellafiore S."/>
        </authorList>
    </citation>
    <scope>NUCLEOTIDE SEQUENCE</scope>
    <source>
        <strain evidence="1">VN-18</strain>
    </source>
</reference>
<sequence>MNELSNQIKFDIFKCLNFKQLILLKNVNYYFNKFIENYKKDLAHEYFNQIKIVS</sequence>